<dbReference type="SUPFAM" id="SSF58104">
    <property type="entry name" value="Methyl-accepting chemotaxis protein (MCP) signaling domain"/>
    <property type="match status" value="1"/>
</dbReference>
<evidence type="ECO:0000256" key="2">
    <source>
        <dbReference type="ARBA" id="ARBA00029447"/>
    </source>
</evidence>
<proteinExistence type="inferred from homology"/>
<dbReference type="InterPro" id="IPR004089">
    <property type="entry name" value="MCPsignal_dom"/>
</dbReference>
<evidence type="ECO:0000256" key="6">
    <source>
        <dbReference type="SAM" id="Phobius"/>
    </source>
</evidence>
<dbReference type="PROSITE" id="PS50111">
    <property type="entry name" value="CHEMOTAXIS_TRANSDUC_2"/>
    <property type="match status" value="1"/>
</dbReference>
<dbReference type="PROSITE" id="PS50885">
    <property type="entry name" value="HAMP"/>
    <property type="match status" value="2"/>
</dbReference>
<dbReference type="Proteomes" id="UP000584663">
    <property type="component" value="Unassembled WGS sequence"/>
</dbReference>
<feature type="domain" description="HAMP" evidence="8">
    <location>
        <begin position="218"/>
        <end position="271"/>
    </location>
</feature>
<protein>
    <submittedName>
        <fullName evidence="10">Methyl-accepting chemotaxis protein</fullName>
    </submittedName>
</protein>
<evidence type="ECO:0000313" key="11">
    <source>
        <dbReference type="Proteomes" id="UP000584663"/>
    </source>
</evidence>
<evidence type="ECO:0000256" key="1">
    <source>
        <dbReference type="ARBA" id="ARBA00022500"/>
    </source>
</evidence>
<evidence type="ECO:0000259" key="8">
    <source>
        <dbReference type="PROSITE" id="PS50885"/>
    </source>
</evidence>
<dbReference type="Proteomes" id="UP000704529">
    <property type="component" value="Unassembled WGS sequence"/>
</dbReference>
<dbReference type="Gene3D" id="1.10.8.500">
    <property type="entry name" value="HAMP domain in histidine kinase"/>
    <property type="match status" value="1"/>
</dbReference>
<name>A0AA40ZZC2_9SPHN</name>
<dbReference type="AlphaFoldDB" id="A0AA40ZZC2"/>
<dbReference type="Gene3D" id="1.10.287.950">
    <property type="entry name" value="Methyl-accepting chemotaxis protein"/>
    <property type="match status" value="1"/>
</dbReference>
<dbReference type="Pfam" id="PF05227">
    <property type="entry name" value="CHASE3"/>
    <property type="match status" value="1"/>
</dbReference>
<reference evidence="10" key="2">
    <citation type="submission" date="2021-01" db="EMBL/GenBank/DDBJ databases">
        <title>Genome Sequencing of Type Strains.</title>
        <authorList>
            <person name="Lemaire J.F."/>
            <person name="Inderbitzin P."/>
            <person name="Collins S.B."/>
            <person name="Wespe N."/>
            <person name="Knight-Connoni V."/>
        </authorList>
    </citation>
    <scope>NUCLEOTIDE SEQUENCE</scope>
    <source>
        <strain evidence="10">DSM 14562</strain>
    </source>
</reference>
<dbReference type="Pfam" id="PF00015">
    <property type="entry name" value="MCPsignal"/>
    <property type="match status" value="1"/>
</dbReference>
<dbReference type="SMART" id="SM00283">
    <property type="entry name" value="MA"/>
    <property type="match status" value="1"/>
</dbReference>
<evidence type="ECO:0000313" key="12">
    <source>
        <dbReference type="Proteomes" id="UP000704529"/>
    </source>
</evidence>
<evidence type="ECO:0000256" key="5">
    <source>
        <dbReference type="SAM" id="MobiDB-lite"/>
    </source>
</evidence>
<dbReference type="RefSeq" id="WP_184105188.1">
    <property type="nucleotide sequence ID" value="NZ_JACHNX010000004.1"/>
</dbReference>
<feature type="domain" description="HAMP" evidence="8">
    <location>
        <begin position="274"/>
        <end position="325"/>
    </location>
</feature>
<keyword evidence="1" id="KW-0145">Chemotaxis</keyword>
<dbReference type="GO" id="GO:0007165">
    <property type="term" value="P:signal transduction"/>
    <property type="evidence" value="ECO:0007669"/>
    <property type="project" value="UniProtKB-KW"/>
</dbReference>
<dbReference type="InterPro" id="IPR003660">
    <property type="entry name" value="HAMP_dom"/>
</dbReference>
<dbReference type="InterPro" id="IPR007891">
    <property type="entry name" value="CHASE3"/>
</dbReference>
<organism evidence="10 12">
    <name type="scientific">Sphingomonas yabuuchiae</name>
    <dbReference type="NCBI Taxonomy" id="172044"/>
    <lineage>
        <taxon>Bacteria</taxon>
        <taxon>Pseudomonadati</taxon>
        <taxon>Pseudomonadota</taxon>
        <taxon>Alphaproteobacteria</taxon>
        <taxon>Sphingomonadales</taxon>
        <taxon>Sphingomonadaceae</taxon>
        <taxon>Sphingomonas</taxon>
    </lineage>
</organism>
<evidence type="ECO:0000256" key="4">
    <source>
        <dbReference type="SAM" id="Coils"/>
    </source>
</evidence>
<dbReference type="InterPro" id="IPR051310">
    <property type="entry name" value="MCP_chemotaxis"/>
</dbReference>
<feature type="transmembrane region" description="Helical" evidence="6">
    <location>
        <begin position="21"/>
        <end position="43"/>
    </location>
</feature>
<comment type="similarity">
    <text evidence="2">Belongs to the methyl-accepting chemotaxis (MCP) protein family.</text>
</comment>
<keyword evidence="6" id="KW-0472">Membrane</keyword>
<evidence type="ECO:0000259" key="7">
    <source>
        <dbReference type="PROSITE" id="PS50111"/>
    </source>
</evidence>
<dbReference type="CDD" id="cd11386">
    <property type="entry name" value="MCP_signal"/>
    <property type="match status" value="1"/>
</dbReference>
<comment type="caution">
    <text evidence="10">The sequence shown here is derived from an EMBL/GenBank/DDBJ whole genome shotgun (WGS) entry which is preliminary data.</text>
</comment>
<feature type="coiled-coil region" evidence="4">
    <location>
        <begin position="342"/>
        <end position="369"/>
    </location>
</feature>
<feature type="domain" description="Methyl-accepting transducer" evidence="7">
    <location>
        <begin position="330"/>
        <end position="559"/>
    </location>
</feature>
<feature type="region of interest" description="Disordered" evidence="5">
    <location>
        <begin position="595"/>
        <end position="618"/>
    </location>
</feature>
<dbReference type="PANTHER" id="PTHR43531:SF11">
    <property type="entry name" value="METHYL-ACCEPTING CHEMOTAXIS PROTEIN 3"/>
    <property type="match status" value="1"/>
</dbReference>
<keyword evidence="6" id="KW-0812">Transmembrane</keyword>
<gene>
    <name evidence="9" type="ORF">GGQ89_001408</name>
    <name evidence="10" type="ORF">JYA60_10560</name>
</gene>
<dbReference type="SUPFAM" id="SSF158472">
    <property type="entry name" value="HAMP domain-like"/>
    <property type="match status" value="1"/>
</dbReference>
<keyword evidence="4" id="KW-0175">Coiled coil</keyword>
<feature type="transmembrane region" description="Helical" evidence="6">
    <location>
        <begin position="196"/>
        <end position="216"/>
    </location>
</feature>
<feature type="coiled-coil region" evidence="4">
    <location>
        <begin position="548"/>
        <end position="575"/>
    </location>
</feature>
<accession>A0AA40ZZC2</accession>
<dbReference type="EMBL" id="JAFHKU010000128">
    <property type="protein sequence ID" value="MBN3558667.1"/>
    <property type="molecule type" value="Genomic_DNA"/>
</dbReference>
<dbReference type="PANTHER" id="PTHR43531">
    <property type="entry name" value="PROTEIN ICFG"/>
    <property type="match status" value="1"/>
</dbReference>
<reference evidence="9 11" key="1">
    <citation type="submission" date="2020-08" db="EMBL/GenBank/DDBJ databases">
        <title>Genomic Encyclopedia of Type Strains, Phase IV (KMG-IV): sequencing the most valuable type-strain genomes for metagenomic binning, comparative biology and taxonomic classification.</title>
        <authorList>
            <person name="Goeker M."/>
        </authorList>
    </citation>
    <scope>NUCLEOTIDE SEQUENCE [LARGE SCALE GENOMIC DNA]</scope>
    <source>
        <strain evidence="9 11">DSM 14562</strain>
    </source>
</reference>
<keyword evidence="11" id="KW-1185">Reference proteome</keyword>
<dbReference type="GO" id="GO:0006935">
    <property type="term" value="P:chemotaxis"/>
    <property type="evidence" value="ECO:0007669"/>
    <property type="project" value="UniProtKB-KW"/>
</dbReference>
<evidence type="ECO:0000313" key="9">
    <source>
        <dbReference type="EMBL" id="MBB4609196.1"/>
    </source>
</evidence>
<keyword evidence="3" id="KW-0807">Transducer</keyword>
<dbReference type="SMART" id="SM00304">
    <property type="entry name" value="HAMP"/>
    <property type="match status" value="2"/>
</dbReference>
<dbReference type="Pfam" id="PF00672">
    <property type="entry name" value="HAMP"/>
    <property type="match status" value="1"/>
</dbReference>
<dbReference type="GO" id="GO:0016020">
    <property type="term" value="C:membrane"/>
    <property type="evidence" value="ECO:0007669"/>
    <property type="project" value="InterPro"/>
</dbReference>
<evidence type="ECO:0000256" key="3">
    <source>
        <dbReference type="PROSITE-ProRule" id="PRU00284"/>
    </source>
</evidence>
<keyword evidence="6" id="KW-1133">Transmembrane helix</keyword>
<sequence>MTARDVSGIAMLSSLPIPKKIGLSFALVIMTVFVMIGVLWWAFARIQATTTESSHAQDIYGYTLEMEGGVQRENSQMRGFLITSDEAYLKQYFESRATEIQSASKLDALLDNDPKARAEVARSHEHMQEWRRTIGDPLIERSRTDREGAQQWLRDNSERVRVTSVLQALRDVRAQTVAELKSVRAARKTALLTGQWSLAIGAVVMIGVAAAMAMLLSRALGRPIVRLTGIMEALSRGRNDIAVPDADRGDELGSMSRAVVVFRDAAVAKARADAEQNEVVDRIGGALGQLADSDLTARLSGFPPSYAAIERDFNTAVSRLSGSLGAVRVNAAGISSGAVEMNEAADDLARRAEQQAASIEETSAAMNEIAQSVTAAATKAQSAEGIVRKASSDVANSEAIVRRTVSAIGDIERSSNEIAEIIAVIDGLSFQTNLLALNAGVEAARAGDAGKGFAVVASEVRALAERSAEAARDISARITTTVERVRSGVELANKTDESLRLIATGMHDISGLVESIAGGASEQATSIQQVNLAINDMDGVTQANAAMVEEVTAAVRALSAEARALEEQVNRFRVDETVMAPAASVAPMRRAPAPVRRVPSPVQGNLAVKQDDDDWSSF</sequence>
<dbReference type="EMBL" id="JACHNX010000004">
    <property type="protein sequence ID" value="MBB4609196.1"/>
    <property type="molecule type" value="Genomic_DNA"/>
</dbReference>
<evidence type="ECO:0000313" key="10">
    <source>
        <dbReference type="EMBL" id="MBN3558667.1"/>
    </source>
</evidence>